<gene>
    <name evidence="7" type="ORF">H8S18_10510</name>
</gene>
<evidence type="ECO:0000313" key="7">
    <source>
        <dbReference type="EMBL" id="MBC5648768.1"/>
    </source>
</evidence>
<dbReference type="SMART" id="SM01217">
    <property type="entry name" value="Fn3_like"/>
    <property type="match status" value="1"/>
</dbReference>
<dbReference type="SUPFAM" id="SSF51445">
    <property type="entry name" value="(Trans)glycosidases"/>
    <property type="match status" value="1"/>
</dbReference>
<dbReference type="PROSITE" id="PS00775">
    <property type="entry name" value="GLYCOSYL_HYDROL_F3"/>
    <property type="match status" value="1"/>
</dbReference>
<organism evidence="7 8">
    <name type="scientific">Christensenella tenuis</name>
    <dbReference type="NCBI Taxonomy" id="2763033"/>
    <lineage>
        <taxon>Bacteria</taxon>
        <taxon>Bacillati</taxon>
        <taxon>Bacillota</taxon>
        <taxon>Clostridia</taxon>
        <taxon>Christensenellales</taxon>
        <taxon>Christensenellaceae</taxon>
        <taxon>Christensenella</taxon>
    </lineage>
</organism>
<dbReference type="Gene3D" id="3.20.20.300">
    <property type="entry name" value="Glycoside hydrolase, family 3, N-terminal domain"/>
    <property type="match status" value="1"/>
</dbReference>
<dbReference type="Gene3D" id="2.60.40.10">
    <property type="entry name" value="Immunoglobulins"/>
    <property type="match status" value="1"/>
</dbReference>
<dbReference type="RefSeq" id="WP_186858220.1">
    <property type="nucleotide sequence ID" value="NZ_JACOON010000005.1"/>
</dbReference>
<keyword evidence="5" id="KW-0812">Transmembrane</keyword>
<dbReference type="Gene3D" id="3.40.50.1700">
    <property type="entry name" value="Glycoside hydrolase family 3 C-terminal domain"/>
    <property type="match status" value="1"/>
</dbReference>
<comment type="similarity">
    <text evidence="1 4">Belongs to the glycosyl hydrolase 3 family.</text>
</comment>
<accession>A0ABR7EG75</accession>
<name>A0ABR7EG75_9FIRM</name>
<evidence type="ECO:0000256" key="2">
    <source>
        <dbReference type="ARBA" id="ARBA00022801"/>
    </source>
</evidence>
<dbReference type="Proteomes" id="UP000606889">
    <property type="component" value="Unassembled WGS sequence"/>
</dbReference>
<dbReference type="PANTHER" id="PTHR42715:SF10">
    <property type="entry name" value="BETA-GLUCOSIDASE"/>
    <property type="match status" value="1"/>
</dbReference>
<dbReference type="Pfam" id="PF01915">
    <property type="entry name" value="Glyco_hydro_3_C"/>
    <property type="match status" value="1"/>
</dbReference>
<keyword evidence="2 4" id="KW-0378">Hydrolase</keyword>
<keyword evidence="3" id="KW-0119">Carbohydrate metabolism</keyword>
<evidence type="ECO:0000256" key="1">
    <source>
        <dbReference type="ARBA" id="ARBA00005336"/>
    </source>
</evidence>
<dbReference type="EMBL" id="JACOON010000005">
    <property type="protein sequence ID" value="MBC5648768.1"/>
    <property type="molecule type" value="Genomic_DNA"/>
</dbReference>
<comment type="caution">
    <text evidence="7">The sequence shown here is derived from an EMBL/GenBank/DDBJ whole genome shotgun (WGS) entry which is preliminary data.</text>
</comment>
<dbReference type="Pfam" id="PF14310">
    <property type="entry name" value="Fn3-like"/>
    <property type="match status" value="1"/>
</dbReference>
<dbReference type="InterPro" id="IPR036881">
    <property type="entry name" value="Glyco_hydro_3_C_sf"/>
</dbReference>
<dbReference type="InterPro" id="IPR013783">
    <property type="entry name" value="Ig-like_fold"/>
</dbReference>
<keyword evidence="4" id="KW-0326">Glycosidase</keyword>
<dbReference type="InterPro" id="IPR001764">
    <property type="entry name" value="Glyco_hydro_3_N"/>
</dbReference>
<dbReference type="InterPro" id="IPR019800">
    <property type="entry name" value="Glyco_hydro_3_AS"/>
</dbReference>
<feature type="domain" description="Fibronectin type III-like" evidence="6">
    <location>
        <begin position="580"/>
        <end position="642"/>
    </location>
</feature>
<dbReference type="InterPro" id="IPR002772">
    <property type="entry name" value="Glyco_hydro_3_C"/>
</dbReference>
<keyword evidence="5" id="KW-0472">Membrane</keyword>
<keyword evidence="8" id="KW-1185">Reference proteome</keyword>
<feature type="transmembrane region" description="Helical" evidence="5">
    <location>
        <begin position="752"/>
        <end position="780"/>
    </location>
</feature>
<dbReference type="GO" id="GO:0016787">
    <property type="term" value="F:hydrolase activity"/>
    <property type="evidence" value="ECO:0007669"/>
    <property type="project" value="UniProtKB-KW"/>
</dbReference>
<dbReference type="InterPro" id="IPR036962">
    <property type="entry name" value="Glyco_hydro_3_N_sf"/>
</dbReference>
<evidence type="ECO:0000259" key="6">
    <source>
        <dbReference type="SMART" id="SM01217"/>
    </source>
</evidence>
<reference evidence="7 8" key="1">
    <citation type="submission" date="2020-08" db="EMBL/GenBank/DDBJ databases">
        <title>Genome public.</title>
        <authorList>
            <person name="Liu C."/>
            <person name="Sun Q."/>
        </authorList>
    </citation>
    <scope>NUCLEOTIDE SEQUENCE [LARGE SCALE GENOMIC DNA]</scope>
    <source>
        <strain evidence="7 8">NSJ-35</strain>
    </source>
</reference>
<keyword evidence="5" id="KW-1133">Transmembrane helix</keyword>
<dbReference type="InterPro" id="IPR050288">
    <property type="entry name" value="Cellulose_deg_GH3"/>
</dbReference>
<sequence>MEQIDAIISQLTLEQKADLCSGLDAWNTFPIKEHGIPSVLMTDGPHGLRKQYDESTAMLEQSVPATCFPAASTTACSWDRDLLHEMGAALGSEARKQGISMVLGPGINIKRSPLCGRNFEYFSEDPMLAGELGAAMIQGIQSTGTGACLKHFAANNREYFRMVSNSIVDQRALREIYLDGFERAVKKGKPYAVMSAYNMLNGSYCGETPALIRDLLRGEWGYDGLVVSDWGACYNREKGIAAGLDLEMPYSGEENTNRIMRAVKSGTLDEADLDACVRRILSFVFRCAENKKLPYQCSMEKNHALARRAAAESAVLLKNDGFLPLKPGTKVALLGQFAEKPRYQGAGSSMIHPANLENAMDAFRRHGICYTYAQGFSLENDTVDEALVAEAERTAGGCDVAVIIAGLPPRYEMEGIDRTHMHIPQNQAELIERISKIKPVVLLLCGGAPVEMPWLSSVSALVNCYLGGEAGASAMAQILTGEVNPSGKLAETYPLRLADNPSYHFFSDDRHNVEYRESIYVGYRYYDAAEKDVLFPFGFGLSYTSFEYADMRTDAGSLAPGGTVTVSALIRNTGGIAGAEIVQCYVRAEESPVKKLCGFEKVFLQPGESKRVSFTLTDRDFSFFSDGWRLMQDAHVLIGASSRDLRLGVIVEIPAGEPLPGYPVSADGHWDAVQFYSLFEKIPHITFRIHPFTINATLKDFDSVAIGRTVHRLVSRFVEKHIDPGGYMGHEIMLQLLEENPMRVLVSMSGGFFTYGMARGVLMIVNGQIFMGLLAFFSAYRKRRKQKIKSKK</sequence>
<protein>
    <submittedName>
        <fullName evidence="7">Glycoside hydrolase family 3 C-terminal domain-containing protein</fullName>
    </submittedName>
</protein>
<dbReference type="InterPro" id="IPR026891">
    <property type="entry name" value="Fn3-like"/>
</dbReference>
<evidence type="ECO:0000256" key="5">
    <source>
        <dbReference type="SAM" id="Phobius"/>
    </source>
</evidence>
<evidence type="ECO:0000256" key="4">
    <source>
        <dbReference type="RuleBase" id="RU361161"/>
    </source>
</evidence>
<dbReference type="InterPro" id="IPR017853">
    <property type="entry name" value="GH"/>
</dbReference>
<proteinExistence type="inferred from homology"/>
<evidence type="ECO:0000313" key="8">
    <source>
        <dbReference type="Proteomes" id="UP000606889"/>
    </source>
</evidence>
<dbReference type="PRINTS" id="PR00133">
    <property type="entry name" value="GLHYDRLASE3"/>
</dbReference>
<dbReference type="PANTHER" id="PTHR42715">
    <property type="entry name" value="BETA-GLUCOSIDASE"/>
    <property type="match status" value="1"/>
</dbReference>
<evidence type="ECO:0000256" key="3">
    <source>
        <dbReference type="ARBA" id="ARBA00023277"/>
    </source>
</evidence>
<dbReference type="Pfam" id="PF00933">
    <property type="entry name" value="Glyco_hydro_3"/>
    <property type="match status" value="1"/>
</dbReference>
<dbReference type="SUPFAM" id="SSF52279">
    <property type="entry name" value="Beta-D-glucan exohydrolase, C-terminal domain"/>
    <property type="match status" value="1"/>
</dbReference>